<name>A0A5D0RG86_9FLAO</name>
<comment type="subcellular location">
    <subcellularLocation>
        <location evidence="1">Membrane</location>
    </subcellularLocation>
</comment>
<proteinExistence type="predicted"/>
<evidence type="ECO:0000313" key="6">
    <source>
        <dbReference type="Proteomes" id="UP000323720"/>
    </source>
</evidence>
<keyword evidence="2" id="KW-0121">Carboxypeptidase</keyword>
<dbReference type="PANTHER" id="PTHR30627">
    <property type="entry name" value="PEPTIDOGLYCAN D,D-TRANSPEPTIDASE"/>
    <property type="match status" value="1"/>
</dbReference>
<organism evidence="5 6">
    <name type="scientific">Bizionia myxarmorum</name>
    <dbReference type="NCBI Taxonomy" id="291186"/>
    <lineage>
        <taxon>Bacteria</taxon>
        <taxon>Pseudomonadati</taxon>
        <taxon>Bacteroidota</taxon>
        <taxon>Flavobacteriia</taxon>
        <taxon>Flavobacteriales</taxon>
        <taxon>Flavobacteriaceae</taxon>
        <taxon>Bizionia</taxon>
    </lineage>
</organism>
<dbReference type="SMART" id="SM00740">
    <property type="entry name" value="PASTA"/>
    <property type="match status" value="1"/>
</dbReference>
<dbReference type="InterPro" id="IPR001460">
    <property type="entry name" value="PCN-bd_Tpept"/>
</dbReference>
<evidence type="ECO:0000256" key="3">
    <source>
        <dbReference type="ARBA" id="ARBA00023136"/>
    </source>
</evidence>
<dbReference type="CDD" id="cd06575">
    <property type="entry name" value="PASTA_Pbp2x-like_2"/>
    <property type="match status" value="1"/>
</dbReference>
<dbReference type="AlphaFoldDB" id="A0A5D0RG86"/>
<dbReference type="Pfam" id="PF03793">
    <property type="entry name" value="PASTA"/>
    <property type="match status" value="1"/>
</dbReference>
<dbReference type="SUPFAM" id="SSF54184">
    <property type="entry name" value="Penicillin-binding protein 2x (pbp-2x), c-terminal domain"/>
    <property type="match status" value="1"/>
</dbReference>
<dbReference type="Pfam" id="PF03717">
    <property type="entry name" value="PBP_dimer"/>
    <property type="match status" value="1"/>
</dbReference>
<dbReference type="GO" id="GO:0008658">
    <property type="term" value="F:penicillin binding"/>
    <property type="evidence" value="ECO:0007669"/>
    <property type="project" value="InterPro"/>
</dbReference>
<dbReference type="InterPro" id="IPR036138">
    <property type="entry name" value="PBP_dimer_sf"/>
</dbReference>
<dbReference type="Gene3D" id="3.90.1310.10">
    <property type="entry name" value="Penicillin-binding protein 2a (Domain 2)"/>
    <property type="match status" value="1"/>
</dbReference>
<dbReference type="RefSeq" id="WP_148403646.1">
    <property type="nucleotide sequence ID" value="NZ_VSKK01000001.1"/>
</dbReference>
<accession>A0A5D0RG86</accession>
<comment type="caution">
    <text evidence="5">The sequence shown here is derived from an EMBL/GenBank/DDBJ whole genome shotgun (WGS) entry which is preliminary data.</text>
</comment>
<dbReference type="Gene3D" id="3.30.450.330">
    <property type="match status" value="1"/>
</dbReference>
<dbReference type="OrthoDB" id="9804124at2"/>
<protein>
    <submittedName>
        <fullName evidence="5">Transpeptidase family protein</fullName>
    </submittedName>
</protein>
<dbReference type="Pfam" id="PF00905">
    <property type="entry name" value="Transpeptidase"/>
    <property type="match status" value="1"/>
</dbReference>
<dbReference type="SUPFAM" id="SSF56519">
    <property type="entry name" value="Penicillin binding protein dimerisation domain"/>
    <property type="match status" value="1"/>
</dbReference>
<dbReference type="InterPro" id="IPR005543">
    <property type="entry name" value="PASTA_dom"/>
</dbReference>
<evidence type="ECO:0000256" key="2">
    <source>
        <dbReference type="ARBA" id="ARBA00022645"/>
    </source>
</evidence>
<dbReference type="EMBL" id="VSKK01000001">
    <property type="protein sequence ID" value="TYB79921.1"/>
    <property type="molecule type" value="Genomic_DNA"/>
</dbReference>
<dbReference type="Proteomes" id="UP000323720">
    <property type="component" value="Unassembled WGS sequence"/>
</dbReference>
<sequence length="655" mass="73216">MFIFAIAVVFKLLSIQVLHGEEYRSMAEERTIKDVVIPANRGNVYSANGNLLATSVPKYDIRLDAITPTAARFEQLLKPLCDSLSVYSGKPSAYYQKEIRKARANKNRYYLLARDIGYGDYVRLRNFPLLELGAFKGGLIVEQTTKREHPLGGIAQRSIGYERFDEKGNATRAGIDGAFGQKYLRGTDGRRLKQKIGKGQWKPIADYNQIEPRDGYDVYTTLSVNIQDIAHHALLQQLEFYQAEHGSVVVMEVATGEIRAISNLGKTKGGGYYEKLNYAVGESHEPGSTFKVMALMAALEDKVVDTSTIVDTGRGRKVFYRRTITDSKHGGYGKISVARALEVSSNIGIATVIDEHYSKNPEKFINRLKSWSLDKPLGLPIMGEGQPVVPGPGDKIWSKNALPSMAYGYNMELTPLQTLTFYNAIANNGVMVKPRFIKEVKELDKNIESFDRYVINKKIASEQTIREMQEILKNVVVRGTGRSLYSPYFSMAGKTGTAKSEYWMKDWEDNPRYVSSFAGYFPAENPKYSCIVVIHKPSVKKGYYGADVSGPVFKRIAQKIFTDTPIIDEIDTLEVNDIAVNEEYEAYFKTAQTYRTIMPDVVGLPAMDAIALLENMGLKVSSDGVGKVKVQSILKGEKIKKNQEVIIQTVTIQTS</sequence>
<keyword evidence="6" id="KW-1185">Reference proteome</keyword>
<keyword evidence="2" id="KW-0645">Protease</keyword>
<evidence type="ECO:0000259" key="4">
    <source>
        <dbReference type="PROSITE" id="PS51178"/>
    </source>
</evidence>
<dbReference type="Gene3D" id="3.40.710.10">
    <property type="entry name" value="DD-peptidase/beta-lactamase superfamily"/>
    <property type="match status" value="1"/>
</dbReference>
<dbReference type="PANTHER" id="PTHR30627:SF1">
    <property type="entry name" value="PEPTIDOGLYCAN D,D-TRANSPEPTIDASE FTSI"/>
    <property type="match status" value="1"/>
</dbReference>
<keyword evidence="2" id="KW-0378">Hydrolase</keyword>
<evidence type="ECO:0000313" key="5">
    <source>
        <dbReference type="EMBL" id="TYB79921.1"/>
    </source>
</evidence>
<dbReference type="GO" id="GO:0071555">
    <property type="term" value="P:cell wall organization"/>
    <property type="evidence" value="ECO:0007669"/>
    <property type="project" value="TreeGrafter"/>
</dbReference>
<dbReference type="InterPro" id="IPR050515">
    <property type="entry name" value="Beta-lactam/transpept"/>
</dbReference>
<dbReference type="SUPFAM" id="SSF56601">
    <property type="entry name" value="beta-lactamase/transpeptidase-like"/>
    <property type="match status" value="1"/>
</dbReference>
<reference evidence="5 6" key="1">
    <citation type="submission" date="2019-08" db="EMBL/GenBank/DDBJ databases">
        <title>Genomes of Antarctic Bizionia species.</title>
        <authorList>
            <person name="Bowman J.P."/>
        </authorList>
    </citation>
    <scope>NUCLEOTIDE SEQUENCE [LARGE SCALE GENOMIC DNA]</scope>
    <source>
        <strain evidence="5 6">ADA-4</strain>
    </source>
</reference>
<dbReference type="InterPro" id="IPR005311">
    <property type="entry name" value="PBP_dimer"/>
</dbReference>
<dbReference type="InterPro" id="IPR012338">
    <property type="entry name" value="Beta-lactam/transpept-like"/>
</dbReference>
<dbReference type="GO" id="GO:0004180">
    <property type="term" value="F:carboxypeptidase activity"/>
    <property type="evidence" value="ECO:0007669"/>
    <property type="project" value="UniProtKB-KW"/>
</dbReference>
<feature type="domain" description="PASTA" evidence="4">
    <location>
        <begin position="592"/>
        <end position="651"/>
    </location>
</feature>
<gene>
    <name evidence="5" type="ORF">ES674_05410</name>
</gene>
<evidence type="ECO:0000256" key="1">
    <source>
        <dbReference type="ARBA" id="ARBA00004370"/>
    </source>
</evidence>
<keyword evidence="3" id="KW-0472">Membrane</keyword>
<dbReference type="PROSITE" id="PS51178">
    <property type="entry name" value="PASTA"/>
    <property type="match status" value="1"/>
</dbReference>
<dbReference type="GO" id="GO:0005886">
    <property type="term" value="C:plasma membrane"/>
    <property type="evidence" value="ECO:0007669"/>
    <property type="project" value="TreeGrafter"/>
</dbReference>